<sequence>MNRTILSLLLSMVLAQGWTTTRADSPEGASENFFELRVRPVIAGQCVKCHGQKKASGGLRVDSRQALLDGGESGPAVVPGDPDGGSLLRAIRHADEDLKMPPSGPLPRAVQDDLAAWIAAGAPWPESAASRPIEGQAHWAFEPLRPITPPEDPTGWASSPIDRLVAAGCRAQGVHPVARADRRTLIRRASFDLIGLPPEPERVEAFAADERPDAYERLVDELLASPHYGERWGRDWLDLARYADTAGDNSDYPIREAYLYRDYVIDAFNADVPYDRFLHEQLAGDVLAADGPPDDYARRVIATGFLAQSKRFGTVKLEDPHQIIEDTLNTTGQVVLGLSLRCARCHDHKYDPITARDYYALYGFFAGTKYPFAGSEEDHKPSEFAPLVAPDQLQDYKKQYGEELARLQARLDEAESRGEAATKVRDLALTAAVSEFVAGAAGPTDRAVAAREAEAAKAELAKAARRRESQLQRLQAEIKRLEQGGPTALAPRAYAVRDGGPTNVKLQIGGDPQKLGDLVPRGVPKVFDPAGTIDLPPTGSGRPALARWLTEGRPRPLVARVMVNRIWQHHFGKAIVPTPSDFGLRGTPPTHPELLDWLAADFVASGWSIKAMHRRIMLSETYRLASKHDSENAAIDTGNAWYWRFDRRPLDAEALRDGLLALGGNLRIDRPGPHPFPAEGTWAFSAHHQFKAVYPSEHRSIYLMVQRLHPHPYLALFNGPDTSVTTAVRDRSTVSLQALYMVNNPFVHDQARRFAGRLLAAESDASARLRLAYSQAFGRPPTGAERDRAEAFLRDYERSLADEGLPTDRREGEAWAGLTRALLASNEFLYVD</sequence>
<dbReference type="Pfam" id="PF07583">
    <property type="entry name" value="PSCyt2"/>
    <property type="match status" value="1"/>
</dbReference>
<dbReference type="GO" id="GO:0046872">
    <property type="term" value="F:metal ion binding"/>
    <property type="evidence" value="ECO:0007669"/>
    <property type="project" value="UniProtKB-KW"/>
</dbReference>
<evidence type="ECO:0000256" key="1">
    <source>
        <dbReference type="ARBA" id="ARBA00022723"/>
    </source>
</evidence>
<name>A0A1U7CTY0_9BACT</name>
<feature type="domain" description="Cytochrome c" evidence="5">
    <location>
        <begin position="23"/>
        <end position="122"/>
    </location>
</feature>
<proteinExistence type="predicted"/>
<dbReference type="InterPro" id="IPR009056">
    <property type="entry name" value="Cyt_c-like_dom"/>
</dbReference>
<dbReference type="Pfam" id="PF07635">
    <property type="entry name" value="PSCyt1"/>
    <property type="match status" value="1"/>
</dbReference>
<organism evidence="6 7">
    <name type="scientific">Paludisphaera borealis</name>
    <dbReference type="NCBI Taxonomy" id="1387353"/>
    <lineage>
        <taxon>Bacteria</taxon>
        <taxon>Pseudomonadati</taxon>
        <taxon>Planctomycetota</taxon>
        <taxon>Planctomycetia</taxon>
        <taxon>Isosphaerales</taxon>
        <taxon>Isosphaeraceae</taxon>
        <taxon>Paludisphaera</taxon>
    </lineage>
</organism>
<evidence type="ECO:0000256" key="4">
    <source>
        <dbReference type="SAM" id="Coils"/>
    </source>
</evidence>
<dbReference type="Pfam" id="PF07587">
    <property type="entry name" value="PSD1"/>
    <property type="match status" value="1"/>
</dbReference>
<dbReference type="KEGG" id="pbor:BSF38_03898"/>
<dbReference type="AlphaFoldDB" id="A0A1U7CTY0"/>
<dbReference type="OrthoDB" id="127107at2"/>
<dbReference type="GO" id="GO:0009055">
    <property type="term" value="F:electron transfer activity"/>
    <property type="evidence" value="ECO:0007669"/>
    <property type="project" value="InterPro"/>
</dbReference>
<dbReference type="Proteomes" id="UP000186309">
    <property type="component" value="Chromosome"/>
</dbReference>
<evidence type="ECO:0000313" key="7">
    <source>
        <dbReference type="Proteomes" id="UP000186309"/>
    </source>
</evidence>
<dbReference type="PANTHER" id="PTHR35889">
    <property type="entry name" value="CYCLOINULO-OLIGOSACCHARIDE FRUCTANOTRANSFERASE-RELATED"/>
    <property type="match status" value="1"/>
</dbReference>
<keyword evidence="1 3" id="KW-0479">Metal-binding</keyword>
<keyword evidence="4" id="KW-0175">Coiled coil</keyword>
<evidence type="ECO:0000259" key="5">
    <source>
        <dbReference type="PROSITE" id="PS51007"/>
    </source>
</evidence>
<dbReference type="InterPro" id="IPR022655">
    <property type="entry name" value="DUF1553"/>
</dbReference>
<dbReference type="STRING" id="1387353.BSF38_03898"/>
<evidence type="ECO:0000256" key="2">
    <source>
        <dbReference type="ARBA" id="ARBA00023004"/>
    </source>
</evidence>
<keyword evidence="3" id="KW-0349">Heme</keyword>
<gene>
    <name evidence="6" type="ORF">BSF38_03898</name>
</gene>
<dbReference type="InterPro" id="IPR011444">
    <property type="entry name" value="DUF1549"/>
</dbReference>
<protein>
    <recommendedName>
        <fullName evidence="5">Cytochrome c domain-containing protein</fullName>
    </recommendedName>
</protein>
<feature type="coiled-coil region" evidence="4">
    <location>
        <begin position="397"/>
        <end position="484"/>
    </location>
</feature>
<evidence type="ECO:0000313" key="6">
    <source>
        <dbReference type="EMBL" id="APW62359.1"/>
    </source>
</evidence>
<dbReference type="PROSITE" id="PS51007">
    <property type="entry name" value="CYTC"/>
    <property type="match status" value="1"/>
</dbReference>
<accession>A0A1U7CTY0</accession>
<dbReference type="InterPro" id="IPR011429">
    <property type="entry name" value="Cyt_c_Planctomycete-type"/>
</dbReference>
<evidence type="ECO:0000256" key="3">
    <source>
        <dbReference type="PROSITE-ProRule" id="PRU00433"/>
    </source>
</evidence>
<keyword evidence="7" id="KW-1185">Reference proteome</keyword>
<dbReference type="RefSeq" id="WP_076348404.1">
    <property type="nucleotide sequence ID" value="NZ_CP019082.1"/>
</dbReference>
<reference evidence="7" key="1">
    <citation type="submission" date="2016-12" db="EMBL/GenBank/DDBJ databases">
        <title>Comparative genomics of four Isosphaeraceae planctomycetes: a common pool of plasmids and glycoside hydrolase genes.</title>
        <authorList>
            <person name="Ivanova A."/>
        </authorList>
    </citation>
    <scope>NUCLEOTIDE SEQUENCE [LARGE SCALE GENOMIC DNA]</scope>
    <source>
        <strain evidence="7">PX4</strain>
    </source>
</reference>
<dbReference type="GO" id="GO:0020037">
    <property type="term" value="F:heme binding"/>
    <property type="evidence" value="ECO:0007669"/>
    <property type="project" value="InterPro"/>
</dbReference>
<dbReference type="EMBL" id="CP019082">
    <property type="protein sequence ID" value="APW62359.1"/>
    <property type="molecule type" value="Genomic_DNA"/>
</dbReference>
<keyword evidence="2 3" id="KW-0408">Iron</keyword>
<dbReference type="PANTHER" id="PTHR35889:SF3">
    <property type="entry name" value="F-BOX DOMAIN-CONTAINING PROTEIN"/>
    <property type="match status" value="1"/>
</dbReference>